<gene>
    <name evidence="6" type="ORF">TCE0_015r02052</name>
</gene>
<dbReference type="PANTHER" id="PTHR12400:SF103">
    <property type="entry name" value="INOSITOL POLYPHOSPHATE MULTIKINASE"/>
    <property type="match status" value="1"/>
</dbReference>
<accession>A0A6V8GZH6</accession>
<dbReference type="GO" id="GO:0008440">
    <property type="term" value="F:inositol-1,4,5-trisphosphate 3-kinase activity"/>
    <property type="evidence" value="ECO:0007669"/>
    <property type="project" value="TreeGrafter"/>
</dbReference>
<keyword evidence="2 4" id="KW-0808">Transferase</keyword>
<name>A0A6V8GZH6_TALPI</name>
<evidence type="ECO:0000256" key="3">
    <source>
        <dbReference type="ARBA" id="ARBA00022777"/>
    </source>
</evidence>
<dbReference type="InterPro" id="IPR038286">
    <property type="entry name" value="IPK_sf"/>
</dbReference>
<dbReference type="EC" id="2.7.-.-" evidence="4"/>
<dbReference type="GO" id="GO:0000824">
    <property type="term" value="F:inositol-1,4,5,6-tetrakisphosphate 3-kinase activity"/>
    <property type="evidence" value="ECO:0007669"/>
    <property type="project" value="TreeGrafter"/>
</dbReference>
<organism evidence="6 7">
    <name type="scientific">Talaromyces pinophilus</name>
    <name type="common">Penicillium pinophilum</name>
    <dbReference type="NCBI Taxonomy" id="128442"/>
    <lineage>
        <taxon>Eukaryota</taxon>
        <taxon>Fungi</taxon>
        <taxon>Dikarya</taxon>
        <taxon>Ascomycota</taxon>
        <taxon>Pezizomycotina</taxon>
        <taxon>Eurotiomycetes</taxon>
        <taxon>Eurotiomycetidae</taxon>
        <taxon>Eurotiales</taxon>
        <taxon>Trichocomaceae</taxon>
        <taxon>Talaromyces</taxon>
        <taxon>Talaromyces sect. Talaromyces</taxon>
    </lineage>
</organism>
<dbReference type="GO" id="GO:0005737">
    <property type="term" value="C:cytoplasm"/>
    <property type="evidence" value="ECO:0007669"/>
    <property type="project" value="TreeGrafter"/>
</dbReference>
<dbReference type="PANTHER" id="PTHR12400">
    <property type="entry name" value="INOSITOL POLYPHOSPHATE KINASE"/>
    <property type="match status" value="1"/>
</dbReference>
<feature type="region of interest" description="Disordered" evidence="5">
    <location>
        <begin position="103"/>
        <end position="136"/>
    </location>
</feature>
<dbReference type="InterPro" id="IPR005522">
    <property type="entry name" value="IPK"/>
</dbReference>
<evidence type="ECO:0000256" key="4">
    <source>
        <dbReference type="RuleBase" id="RU363090"/>
    </source>
</evidence>
<evidence type="ECO:0000313" key="6">
    <source>
        <dbReference type="EMBL" id="GAM34458.1"/>
    </source>
</evidence>
<dbReference type="AlphaFoldDB" id="A0A6V8GZH6"/>
<dbReference type="GO" id="GO:0046854">
    <property type="term" value="P:phosphatidylinositol phosphate biosynthetic process"/>
    <property type="evidence" value="ECO:0007669"/>
    <property type="project" value="TreeGrafter"/>
</dbReference>
<evidence type="ECO:0000256" key="5">
    <source>
        <dbReference type="SAM" id="MobiDB-lite"/>
    </source>
</evidence>
<reference evidence="7" key="1">
    <citation type="journal article" date="2015" name="Genome Announc.">
        <title>Draft genome sequence of Talaromyces cellulolyticus strain Y-94, a source of lignocellulosic biomass-degrading enzymes.</title>
        <authorList>
            <person name="Fujii T."/>
            <person name="Koike H."/>
            <person name="Sawayama S."/>
            <person name="Yano S."/>
            <person name="Inoue H."/>
        </authorList>
    </citation>
    <scope>NUCLEOTIDE SEQUENCE [LARGE SCALE GENOMIC DNA]</scope>
    <source>
        <strain evidence="7">Y-94</strain>
    </source>
</reference>
<dbReference type="GO" id="GO:0032958">
    <property type="term" value="P:inositol phosphate biosynthetic process"/>
    <property type="evidence" value="ECO:0007669"/>
    <property type="project" value="InterPro"/>
</dbReference>
<evidence type="ECO:0000256" key="2">
    <source>
        <dbReference type="ARBA" id="ARBA00022679"/>
    </source>
</evidence>
<comment type="caution">
    <text evidence="6">The sequence shown here is derived from an EMBL/GenBank/DDBJ whole genome shotgun (WGS) entry which is preliminary data.</text>
</comment>
<dbReference type="Pfam" id="PF03770">
    <property type="entry name" value="IPK"/>
    <property type="match status" value="1"/>
</dbReference>
<keyword evidence="3 4" id="KW-0418">Kinase</keyword>
<keyword evidence="7" id="KW-1185">Reference proteome</keyword>
<dbReference type="GO" id="GO:0005634">
    <property type="term" value="C:nucleus"/>
    <property type="evidence" value="ECO:0007669"/>
    <property type="project" value="TreeGrafter"/>
</dbReference>
<dbReference type="SUPFAM" id="SSF56104">
    <property type="entry name" value="SAICAR synthase-like"/>
    <property type="match status" value="1"/>
</dbReference>
<evidence type="ECO:0000256" key="1">
    <source>
        <dbReference type="ARBA" id="ARBA00007374"/>
    </source>
</evidence>
<dbReference type="Proteomes" id="UP000053095">
    <property type="component" value="Unassembled WGS sequence"/>
</dbReference>
<proteinExistence type="inferred from homology"/>
<protein>
    <recommendedName>
        <fullName evidence="4">Kinase</fullName>
        <ecNumber evidence="4">2.7.-.-</ecNumber>
    </recommendedName>
</protein>
<evidence type="ECO:0000313" key="7">
    <source>
        <dbReference type="Proteomes" id="UP000053095"/>
    </source>
</evidence>
<dbReference type="Gene3D" id="3.30.470.160">
    <property type="entry name" value="Inositol polyphosphate kinase"/>
    <property type="match status" value="1"/>
</dbReference>
<comment type="similarity">
    <text evidence="1 4">Belongs to the inositol phosphokinase (IPK) family.</text>
</comment>
<dbReference type="EMBL" id="DF933811">
    <property type="protein sequence ID" value="GAM34458.1"/>
    <property type="molecule type" value="Genomic_DNA"/>
</dbReference>
<sequence>MLSSSFKSDSFKGQSLDNDSFNTIFDHAAAGHDGLRCHLSGSLIAKPCTHDEVAFYESSVHHPNFHAFMPQYLGTLTASDNQPSLSIVPGVQNHGRTVLSSLVTPPATNGRADKNQTSSHHHRHHHKITTEKAWTPSGGRKLDTGISIVLENIAEGFKRPNVLDVKLGSRLWADDAPPAKRAKLDAVSRETTSSSLGYRIAGMKVWVGYNDENGSAADAMEAEFTDPYMTKYEGSEAPKGEVVEKNGYKRYDKWYGRAFTADNVKEGFETFLAGAKAGKVDRSKLIASRILQELRALQFALESEESRMYSSSVLVIYEGDPDALEEALKFEETQKELETRSSSETGTEPLDDIEGFDIAELGSLQPINIANGIQNGVVNDSGEAHDISGALNIPNIQNIQNIQSLQRIQNIQIDPASLANMEGSEGSSEEEVPIKVHDFRLIDFAHASWTPGQGPDENTLIGIRNLIKIMAELAGENES</sequence>